<evidence type="ECO:0000256" key="1">
    <source>
        <dbReference type="SAM" id="SignalP"/>
    </source>
</evidence>
<dbReference type="STRING" id="644282.Deba_2665"/>
<dbReference type="AlphaFoldDB" id="E1QKC6"/>
<dbReference type="KEGG" id="dbr:Deba_2665"/>
<dbReference type="HOGENOM" id="CLU_1812650_0_0_7"/>
<dbReference type="RefSeq" id="WP_013259458.1">
    <property type="nucleotide sequence ID" value="NC_014365.1"/>
</dbReference>
<keyword evidence="3" id="KW-1185">Reference proteome</keyword>
<organism evidence="2 3">
    <name type="scientific">Desulfarculus baarsii (strain ATCC 33931 / DSM 2075 / LMG 7858 / VKM B-1802 / 2st14)</name>
    <dbReference type="NCBI Taxonomy" id="644282"/>
    <lineage>
        <taxon>Bacteria</taxon>
        <taxon>Pseudomonadati</taxon>
        <taxon>Thermodesulfobacteriota</taxon>
        <taxon>Desulfarculia</taxon>
        <taxon>Desulfarculales</taxon>
        <taxon>Desulfarculaceae</taxon>
        <taxon>Desulfarculus</taxon>
    </lineage>
</organism>
<dbReference type="Proteomes" id="UP000009047">
    <property type="component" value="Chromosome"/>
</dbReference>
<evidence type="ECO:0000313" key="3">
    <source>
        <dbReference type="Proteomes" id="UP000009047"/>
    </source>
</evidence>
<keyword evidence="1" id="KW-0732">Signal</keyword>
<evidence type="ECO:0000313" key="2">
    <source>
        <dbReference type="EMBL" id="ADK86019.1"/>
    </source>
</evidence>
<accession>E1QKC6</accession>
<dbReference type="OrthoDB" id="5520140at2"/>
<feature type="chain" id="PRO_5003150173" evidence="1">
    <location>
        <begin position="23"/>
        <end position="142"/>
    </location>
</feature>
<reference evidence="2 3" key="1">
    <citation type="journal article" date="2010" name="Stand. Genomic Sci.">
        <title>Complete genome sequence of Desulfarculus baarsii type strain (2st14).</title>
        <authorList>
            <person name="Sun H."/>
            <person name="Spring S."/>
            <person name="Lapidus A."/>
            <person name="Davenport K."/>
            <person name="Del Rio T.G."/>
            <person name="Tice H."/>
            <person name="Nolan M."/>
            <person name="Copeland A."/>
            <person name="Cheng J.F."/>
            <person name="Lucas S."/>
            <person name="Tapia R."/>
            <person name="Goodwin L."/>
            <person name="Pitluck S."/>
            <person name="Ivanova N."/>
            <person name="Pagani I."/>
            <person name="Mavromatis K."/>
            <person name="Ovchinnikova G."/>
            <person name="Pati A."/>
            <person name="Chen A."/>
            <person name="Palaniappan K."/>
            <person name="Hauser L."/>
            <person name="Chang Y.J."/>
            <person name="Jeffries C.D."/>
            <person name="Detter J.C."/>
            <person name="Han C."/>
            <person name="Rohde M."/>
            <person name="Brambilla E."/>
            <person name="Goker M."/>
            <person name="Woyke T."/>
            <person name="Bristow J."/>
            <person name="Eisen J.A."/>
            <person name="Markowitz V."/>
            <person name="Hugenholtz P."/>
            <person name="Kyrpides N.C."/>
            <person name="Klenk H.P."/>
            <person name="Land M."/>
        </authorList>
    </citation>
    <scope>NUCLEOTIDE SEQUENCE [LARGE SCALE GENOMIC DNA]</scope>
    <source>
        <strain evidence="3">ATCC 33931 / DSM 2075 / LMG 7858 / VKM B-1802 / 2st14</strain>
    </source>
</reference>
<sequence length="142" mass="15315">MSKTTRLFSTLLIVVCLPLVMAMSPGDSEGPTRIPEPEKAFSATLVDISGKTMNLTQFSLEGQVFLLGDMGDGQVAVPFEKIDRVDLVNGQDGLVATAKLKDGQSVALTMRPKQKAFGKAEFGFYRIELGDVASFTVRPSMP</sequence>
<dbReference type="EMBL" id="CP002085">
    <property type="protein sequence ID" value="ADK86019.1"/>
    <property type="molecule type" value="Genomic_DNA"/>
</dbReference>
<feature type="signal peptide" evidence="1">
    <location>
        <begin position="1"/>
        <end position="22"/>
    </location>
</feature>
<name>E1QKC6_DESB2</name>
<protein>
    <submittedName>
        <fullName evidence="2">Uncharacterized protein</fullName>
    </submittedName>
</protein>
<dbReference type="eggNOG" id="ENOG5032JZD">
    <property type="taxonomic scope" value="Bacteria"/>
</dbReference>
<proteinExistence type="predicted"/>
<gene>
    <name evidence="2" type="ordered locus">Deba_2665</name>
</gene>